<evidence type="ECO:0000256" key="1">
    <source>
        <dbReference type="SAM" id="MobiDB-lite"/>
    </source>
</evidence>
<feature type="compositionally biased region" description="Basic and acidic residues" evidence="1">
    <location>
        <begin position="79"/>
        <end position="100"/>
    </location>
</feature>
<dbReference type="EMBL" id="KQ435691">
    <property type="protein sequence ID" value="KOX81144.1"/>
    <property type="molecule type" value="Genomic_DNA"/>
</dbReference>
<keyword evidence="3" id="KW-1185">Reference proteome</keyword>
<evidence type="ECO:0000313" key="3">
    <source>
        <dbReference type="Proteomes" id="UP000053105"/>
    </source>
</evidence>
<protein>
    <submittedName>
        <fullName evidence="2">Uncharacterized protein</fullName>
    </submittedName>
</protein>
<sequence>MIFEIYSRQYCNEFSPYMLIQYSSTKNDKKENELCNKTAKKKKLEEELRLNCPSTKALQISIANFTNTPGAWNNDGEEEPRPSKEGEETSSRFSSGREGKTTSRIITINLFAKQKFCPVFGTIDNFHLQQVPRHCEINLINFTCSDSR</sequence>
<reference evidence="2 3" key="1">
    <citation type="submission" date="2015-07" db="EMBL/GenBank/DDBJ databases">
        <title>The genome of Melipona quadrifasciata.</title>
        <authorList>
            <person name="Pan H."/>
            <person name="Kapheim K."/>
        </authorList>
    </citation>
    <scope>NUCLEOTIDE SEQUENCE [LARGE SCALE GENOMIC DNA]</scope>
    <source>
        <strain evidence="2">0111107301</strain>
        <tissue evidence="2">Whole body</tissue>
    </source>
</reference>
<accession>A0A0N0U7N0</accession>
<dbReference type="Proteomes" id="UP000053105">
    <property type="component" value="Unassembled WGS sequence"/>
</dbReference>
<organism evidence="2 3">
    <name type="scientific">Melipona quadrifasciata</name>
    <dbReference type="NCBI Taxonomy" id="166423"/>
    <lineage>
        <taxon>Eukaryota</taxon>
        <taxon>Metazoa</taxon>
        <taxon>Ecdysozoa</taxon>
        <taxon>Arthropoda</taxon>
        <taxon>Hexapoda</taxon>
        <taxon>Insecta</taxon>
        <taxon>Pterygota</taxon>
        <taxon>Neoptera</taxon>
        <taxon>Endopterygota</taxon>
        <taxon>Hymenoptera</taxon>
        <taxon>Apocrita</taxon>
        <taxon>Aculeata</taxon>
        <taxon>Apoidea</taxon>
        <taxon>Anthophila</taxon>
        <taxon>Apidae</taxon>
        <taxon>Melipona</taxon>
    </lineage>
</organism>
<feature type="region of interest" description="Disordered" evidence="1">
    <location>
        <begin position="66"/>
        <end position="100"/>
    </location>
</feature>
<dbReference type="AlphaFoldDB" id="A0A0N0U7N0"/>
<name>A0A0N0U7N0_9HYME</name>
<proteinExistence type="predicted"/>
<evidence type="ECO:0000313" key="2">
    <source>
        <dbReference type="EMBL" id="KOX81144.1"/>
    </source>
</evidence>
<gene>
    <name evidence="2" type="ORF">WN51_03432</name>
</gene>